<gene>
    <name evidence="16" type="primary">HaOG200040</name>
    <name evidence="16" type="ORF">B5X24_HaOG200040</name>
</gene>
<keyword evidence="13" id="KW-0472">Membrane</keyword>
<dbReference type="GO" id="GO:0004497">
    <property type="term" value="F:monooxygenase activity"/>
    <property type="evidence" value="ECO:0007669"/>
    <property type="project" value="UniProtKB-KW"/>
</dbReference>
<reference evidence="16 17" key="1">
    <citation type="journal article" date="2017" name="BMC Biol.">
        <title>Genomic innovations, transcriptional plasticity and gene loss underlying the evolution and divergence of two highly polyphagous and invasive Helicoverpa pest species.</title>
        <authorList>
            <person name="Pearce S.L."/>
            <person name="Clarke D.F."/>
            <person name="East P.D."/>
            <person name="Elfekih S."/>
            <person name="Gordon K.H."/>
            <person name="Jermiin L.S."/>
            <person name="McGaughran A."/>
            <person name="Oakeshott J.G."/>
            <person name="Papanikolaou A."/>
            <person name="Perera O.P."/>
            <person name="Rane R.V."/>
            <person name="Richards S."/>
            <person name="Tay W.T."/>
            <person name="Walsh T.K."/>
            <person name="Anderson A."/>
            <person name="Anderson C.J."/>
            <person name="Asgari S."/>
            <person name="Board P.G."/>
            <person name="Bretschneider A."/>
            <person name="Campbell P.M."/>
            <person name="Chertemps T."/>
            <person name="Christeller J.T."/>
            <person name="Coppin C.W."/>
            <person name="Downes S.J."/>
            <person name="Duan G."/>
            <person name="Farnsworth C.A."/>
            <person name="Good R.T."/>
            <person name="Han L.B."/>
            <person name="Han Y.C."/>
            <person name="Hatje K."/>
            <person name="Horne I."/>
            <person name="Huang Y.P."/>
            <person name="Hughes D.S."/>
            <person name="Jacquin-Joly E."/>
            <person name="James W."/>
            <person name="Jhangiani S."/>
            <person name="Kollmar M."/>
            <person name="Kuwar S.S."/>
            <person name="Li S."/>
            <person name="Liu N.Y."/>
            <person name="Maibeche M.T."/>
            <person name="Miller J.R."/>
            <person name="Montagne N."/>
            <person name="Perry T."/>
            <person name="Qu J."/>
            <person name="Song S.V."/>
            <person name="Sutton G.G."/>
            <person name="Vogel H."/>
            <person name="Walenz B.P."/>
            <person name="Xu W."/>
            <person name="Zhang H.J."/>
            <person name="Zou Z."/>
            <person name="Batterham P."/>
            <person name="Edwards O.R."/>
            <person name="Feyereisen R."/>
            <person name="Gibbs R.A."/>
            <person name="Heckel D.G."/>
            <person name="McGrath A."/>
            <person name="Robin C."/>
            <person name="Scherer S.E."/>
            <person name="Worley K.C."/>
            <person name="Wu Y.D."/>
        </authorList>
    </citation>
    <scope>NUCLEOTIDE SEQUENCE [LARGE SCALE GENOMIC DNA]</scope>
    <source>
        <strain evidence="16">Harm_GR_Male_#8</strain>
        <tissue evidence="16">Whole organism</tissue>
    </source>
</reference>
<evidence type="ECO:0008006" key="18">
    <source>
        <dbReference type="Google" id="ProtNLM"/>
    </source>
</evidence>
<dbReference type="Pfam" id="PF00067">
    <property type="entry name" value="p450"/>
    <property type="match status" value="1"/>
</dbReference>
<evidence type="ECO:0000256" key="3">
    <source>
        <dbReference type="ARBA" id="ARBA00004174"/>
    </source>
</evidence>
<accession>A0A2W1BJZ6</accession>
<evidence type="ECO:0000256" key="5">
    <source>
        <dbReference type="ARBA" id="ARBA00010617"/>
    </source>
</evidence>
<dbReference type="GO" id="GO:0016705">
    <property type="term" value="F:oxidoreductase activity, acting on paired donors, with incorporation or reduction of molecular oxygen"/>
    <property type="evidence" value="ECO:0007669"/>
    <property type="project" value="InterPro"/>
</dbReference>
<dbReference type="AlphaFoldDB" id="A0A2W1BJZ6"/>
<dbReference type="PRINTS" id="PR00463">
    <property type="entry name" value="EP450I"/>
</dbReference>
<dbReference type="InterPro" id="IPR036396">
    <property type="entry name" value="Cyt_P450_sf"/>
</dbReference>
<keyword evidence="11 14" id="KW-0408">Iron</keyword>
<dbReference type="GO" id="GO:0005506">
    <property type="term" value="F:iron ion binding"/>
    <property type="evidence" value="ECO:0007669"/>
    <property type="project" value="InterPro"/>
</dbReference>
<dbReference type="PANTHER" id="PTHR24291:SF189">
    <property type="entry name" value="CYTOCHROME P450 4C3-RELATED"/>
    <property type="match status" value="1"/>
</dbReference>
<evidence type="ECO:0000256" key="9">
    <source>
        <dbReference type="ARBA" id="ARBA00022848"/>
    </source>
</evidence>
<evidence type="ECO:0000256" key="12">
    <source>
        <dbReference type="ARBA" id="ARBA00023033"/>
    </source>
</evidence>
<keyword evidence="7 14" id="KW-0479">Metal-binding</keyword>
<keyword evidence="17" id="KW-1185">Reference proteome</keyword>
<protein>
    <recommendedName>
        <fullName evidence="18">Cytochrome P450</fullName>
    </recommendedName>
</protein>
<evidence type="ECO:0000313" key="16">
    <source>
        <dbReference type="EMBL" id="PZC73156.1"/>
    </source>
</evidence>
<evidence type="ECO:0000256" key="10">
    <source>
        <dbReference type="ARBA" id="ARBA00023002"/>
    </source>
</evidence>
<comment type="subcellular location">
    <subcellularLocation>
        <location evidence="4">Endoplasmic reticulum membrane</location>
        <topology evidence="4">Peripheral membrane protein</topology>
    </subcellularLocation>
    <subcellularLocation>
        <location evidence="3">Microsome membrane</location>
        <topology evidence="3">Peripheral membrane protein</topology>
    </subcellularLocation>
</comment>
<dbReference type="InterPro" id="IPR050196">
    <property type="entry name" value="Cytochrome_P450_Monoox"/>
</dbReference>
<comment type="function">
    <text evidence="2">May be involved in the metabolism of insect hormones and in the breakdown of synthetic insecticides.</text>
</comment>
<dbReference type="EMBL" id="KZ150122">
    <property type="protein sequence ID" value="PZC73156.1"/>
    <property type="molecule type" value="Genomic_DNA"/>
</dbReference>
<evidence type="ECO:0000256" key="1">
    <source>
        <dbReference type="ARBA" id="ARBA00001971"/>
    </source>
</evidence>
<keyword evidence="8" id="KW-0256">Endoplasmic reticulum</keyword>
<dbReference type="InterPro" id="IPR002401">
    <property type="entry name" value="Cyt_P450_E_grp-I"/>
</dbReference>
<keyword evidence="10 15" id="KW-0560">Oxidoreductase</keyword>
<evidence type="ECO:0000256" key="7">
    <source>
        <dbReference type="ARBA" id="ARBA00022723"/>
    </source>
</evidence>
<evidence type="ECO:0000256" key="2">
    <source>
        <dbReference type="ARBA" id="ARBA00003690"/>
    </source>
</evidence>
<evidence type="ECO:0000256" key="4">
    <source>
        <dbReference type="ARBA" id="ARBA00004406"/>
    </source>
</evidence>
<dbReference type="InterPro" id="IPR001128">
    <property type="entry name" value="Cyt_P450"/>
</dbReference>
<dbReference type="PROSITE" id="PS00086">
    <property type="entry name" value="CYTOCHROME_P450"/>
    <property type="match status" value="1"/>
</dbReference>
<evidence type="ECO:0000256" key="13">
    <source>
        <dbReference type="ARBA" id="ARBA00023136"/>
    </source>
</evidence>
<evidence type="ECO:0000256" key="15">
    <source>
        <dbReference type="RuleBase" id="RU000461"/>
    </source>
</evidence>
<dbReference type="InterPro" id="IPR017972">
    <property type="entry name" value="Cyt_P450_CS"/>
</dbReference>
<evidence type="ECO:0000256" key="8">
    <source>
        <dbReference type="ARBA" id="ARBA00022824"/>
    </source>
</evidence>
<comment type="similarity">
    <text evidence="5 15">Belongs to the cytochrome P450 family.</text>
</comment>
<dbReference type="OrthoDB" id="1372046at2759"/>
<dbReference type="GO" id="GO:0005789">
    <property type="term" value="C:endoplasmic reticulum membrane"/>
    <property type="evidence" value="ECO:0007669"/>
    <property type="project" value="UniProtKB-SubCell"/>
</dbReference>
<organism evidence="16 17">
    <name type="scientific">Helicoverpa armigera</name>
    <name type="common">Cotton bollworm</name>
    <name type="synonym">Heliothis armigera</name>
    <dbReference type="NCBI Taxonomy" id="29058"/>
    <lineage>
        <taxon>Eukaryota</taxon>
        <taxon>Metazoa</taxon>
        <taxon>Ecdysozoa</taxon>
        <taxon>Arthropoda</taxon>
        <taxon>Hexapoda</taxon>
        <taxon>Insecta</taxon>
        <taxon>Pterygota</taxon>
        <taxon>Neoptera</taxon>
        <taxon>Endopterygota</taxon>
        <taxon>Lepidoptera</taxon>
        <taxon>Glossata</taxon>
        <taxon>Ditrysia</taxon>
        <taxon>Noctuoidea</taxon>
        <taxon>Noctuidae</taxon>
        <taxon>Heliothinae</taxon>
        <taxon>Helicoverpa</taxon>
    </lineage>
</organism>
<keyword evidence="6 14" id="KW-0349">Heme</keyword>
<keyword evidence="9" id="KW-0492">Microsome</keyword>
<name>A0A2W1BJZ6_HELAM</name>
<dbReference type="Gene3D" id="1.10.630.10">
    <property type="entry name" value="Cytochrome P450"/>
    <property type="match status" value="1"/>
</dbReference>
<dbReference type="PANTHER" id="PTHR24291">
    <property type="entry name" value="CYTOCHROME P450 FAMILY 4"/>
    <property type="match status" value="1"/>
</dbReference>
<evidence type="ECO:0000313" key="17">
    <source>
        <dbReference type="Proteomes" id="UP000249218"/>
    </source>
</evidence>
<evidence type="ECO:0000256" key="6">
    <source>
        <dbReference type="ARBA" id="ARBA00022617"/>
    </source>
</evidence>
<dbReference type="GO" id="GO:0020037">
    <property type="term" value="F:heme binding"/>
    <property type="evidence" value="ECO:0007669"/>
    <property type="project" value="InterPro"/>
</dbReference>
<evidence type="ECO:0000256" key="11">
    <source>
        <dbReference type="ARBA" id="ARBA00023004"/>
    </source>
</evidence>
<dbReference type="SUPFAM" id="SSF48264">
    <property type="entry name" value="Cytochrome P450"/>
    <property type="match status" value="1"/>
</dbReference>
<dbReference type="PRINTS" id="PR00385">
    <property type="entry name" value="P450"/>
</dbReference>
<keyword evidence="12 15" id="KW-0503">Monooxygenase</keyword>
<proteinExistence type="inferred from homology"/>
<feature type="binding site" description="axial binding residue" evidence="14">
    <location>
        <position position="438"/>
    </location>
    <ligand>
        <name>heme</name>
        <dbReference type="ChEBI" id="CHEBI:30413"/>
    </ligand>
    <ligandPart>
        <name>Fe</name>
        <dbReference type="ChEBI" id="CHEBI:18248"/>
    </ligandPart>
</feature>
<dbReference type="Proteomes" id="UP000249218">
    <property type="component" value="Unassembled WGS sequence"/>
</dbReference>
<evidence type="ECO:0000256" key="14">
    <source>
        <dbReference type="PIRSR" id="PIRSR602401-1"/>
    </source>
</evidence>
<comment type="cofactor">
    <cofactor evidence="1 14">
        <name>heme</name>
        <dbReference type="ChEBI" id="CHEBI:30413"/>
    </cofactor>
</comment>
<sequence>MFAVLVCFVFLVIWSWMRMRRKSMPPVLPGALPLIGNSHQLIGDRIHLWKFVQEGGKFCQQQDGVAALMIGNYPFYLVTDPDDCLVVSNASLNKPYVYKFGEKFLGNGLITSDETIWKPHRKLLNPTFNQQIMNTFLHEMNVQARALVTKLSAQVDKGPFDPRPYFVDFTLSTVSRTSLGLNAEDQTIISNEYANMIEEIFGIYCKIFQKVWLHLSCFYNLSTIKRREEQLIKSLRKILDNVIHKRRVELKQIKHSDETYDSSSGKFTPALDHMLNMADEQNAFTDQEIREHIDSLIAAAYDTSSTTLTYALNLLGSNPHVQDRVLKEIEEVLQDKNADITKDKLQNLVYLDAVVKETLRLYSAIPFIGRKVEFPVKLKKYTLEPGTTCMLLLQSIHLDPKLWGPDVNEFKPERWLNPDTLPKHPNAYVPFGVGRRYCIGRLYTTYVMKTALAHMLRRFVISGDITKVVTQYDIVLKPVIGHHISLKLRT</sequence>